<dbReference type="VEuPathDB" id="VectorBase:GPAI008450"/>
<organism evidence="2 3">
    <name type="scientific">Glossina pallidipes</name>
    <name type="common">Tsetse fly</name>
    <dbReference type="NCBI Taxonomy" id="7398"/>
    <lineage>
        <taxon>Eukaryota</taxon>
        <taxon>Metazoa</taxon>
        <taxon>Ecdysozoa</taxon>
        <taxon>Arthropoda</taxon>
        <taxon>Hexapoda</taxon>
        <taxon>Insecta</taxon>
        <taxon>Pterygota</taxon>
        <taxon>Neoptera</taxon>
        <taxon>Endopterygota</taxon>
        <taxon>Diptera</taxon>
        <taxon>Brachycera</taxon>
        <taxon>Muscomorpha</taxon>
        <taxon>Hippoboscoidea</taxon>
        <taxon>Glossinidae</taxon>
        <taxon>Glossina</taxon>
    </lineage>
</organism>
<reference evidence="2" key="2">
    <citation type="submission" date="2020-05" db="UniProtKB">
        <authorList>
            <consortium name="EnsemblMetazoa"/>
        </authorList>
    </citation>
    <scope>IDENTIFICATION</scope>
    <source>
        <strain evidence="2">IAEA</strain>
    </source>
</reference>
<keyword evidence="1" id="KW-0812">Transmembrane</keyword>
<evidence type="ECO:0000256" key="1">
    <source>
        <dbReference type="SAM" id="Phobius"/>
    </source>
</evidence>
<reference evidence="3" key="1">
    <citation type="submission" date="2014-03" db="EMBL/GenBank/DDBJ databases">
        <authorList>
            <person name="Aksoy S."/>
            <person name="Warren W."/>
            <person name="Wilson R.K."/>
        </authorList>
    </citation>
    <scope>NUCLEOTIDE SEQUENCE [LARGE SCALE GENOMIC DNA]</scope>
    <source>
        <strain evidence="3">IAEA</strain>
    </source>
</reference>
<dbReference type="AlphaFoldDB" id="A0A1A9ZAA7"/>
<dbReference type="EnsemblMetazoa" id="GPAI008450-RA">
    <property type="protein sequence ID" value="GPAI008450-PA"/>
    <property type="gene ID" value="GPAI008450"/>
</dbReference>
<keyword evidence="1" id="KW-0472">Membrane</keyword>
<evidence type="ECO:0000313" key="3">
    <source>
        <dbReference type="Proteomes" id="UP000092445"/>
    </source>
</evidence>
<accession>A0A1A9ZAA7</accession>
<name>A0A1A9ZAA7_GLOPL</name>
<feature type="transmembrane region" description="Helical" evidence="1">
    <location>
        <begin position="113"/>
        <end position="134"/>
    </location>
</feature>
<protein>
    <submittedName>
        <fullName evidence="2">Uncharacterized protein</fullName>
    </submittedName>
</protein>
<keyword evidence="3" id="KW-1185">Reference proteome</keyword>
<keyword evidence="1" id="KW-1133">Transmembrane helix</keyword>
<proteinExistence type="predicted"/>
<sequence length="159" mass="17345">MPQYIKFVGGNGGISNCWVNVRDSLGLIDPTAIFAIVISDSFAPARGCCARKVTRFLNANLIVVMLTLLALSHSHVIVTTDNGPERQQQQQKVFSNSNLNGSLTQAFEFKSTGAITTTLACSCLLALSVARRVADHRVFASPKKRIVIPEMEFNIAHRV</sequence>
<dbReference type="Proteomes" id="UP000092445">
    <property type="component" value="Unassembled WGS sequence"/>
</dbReference>
<evidence type="ECO:0000313" key="2">
    <source>
        <dbReference type="EnsemblMetazoa" id="GPAI008450-PA"/>
    </source>
</evidence>
<feature type="transmembrane region" description="Helical" evidence="1">
    <location>
        <begin position="56"/>
        <end position="78"/>
    </location>
</feature>